<keyword evidence="2" id="KW-1185">Reference proteome</keyword>
<dbReference type="EMBL" id="CP001392">
    <property type="protein sequence ID" value="ACM32660.1"/>
    <property type="molecule type" value="Genomic_DNA"/>
</dbReference>
<sequence>MASRTLDNARKAEAQAKARLRKACAAADPASLTLDVEVCEVIEAVTLPHWEGAG</sequence>
<proteinExistence type="predicted"/>
<dbReference type="AlphaFoldDB" id="A0A9J9QF95"/>
<protein>
    <submittedName>
        <fullName evidence="1">Uncharacterized protein</fullName>
    </submittedName>
</protein>
<organism evidence="1 2">
    <name type="scientific">Acidovorax ebreus (strain TPSY)</name>
    <name type="common">Diaphorobacter sp. (strain TPSY)</name>
    <dbReference type="NCBI Taxonomy" id="535289"/>
    <lineage>
        <taxon>Bacteria</taxon>
        <taxon>Pseudomonadati</taxon>
        <taxon>Pseudomonadota</taxon>
        <taxon>Betaproteobacteria</taxon>
        <taxon>Burkholderiales</taxon>
        <taxon>Comamonadaceae</taxon>
        <taxon>Diaphorobacter</taxon>
    </lineage>
</organism>
<gene>
    <name evidence="1" type="ordered locus">Dtpsy_1189</name>
</gene>
<evidence type="ECO:0000313" key="1">
    <source>
        <dbReference type="EMBL" id="ACM32660.1"/>
    </source>
</evidence>
<dbReference type="KEGG" id="dia:Dtpsy_1189"/>
<name>A0A9J9QF95_ACIET</name>
<evidence type="ECO:0000313" key="2">
    <source>
        <dbReference type="Proteomes" id="UP000000450"/>
    </source>
</evidence>
<reference evidence="1 2" key="1">
    <citation type="journal article" date="2010" name="J. Bacteriol.">
        <title>Completed genome sequence of the anaerobic iron-oxidizing bacterium Acidovorax ebreus strain TPSY.</title>
        <authorList>
            <person name="Byrne-Bailey K.G."/>
            <person name="Weber K.A."/>
            <person name="Chair A.H."/>
            <person name="Bose S."/>
            <person name="Knox T."/>
            <person name="Spanbauer T.L."/>
            <person name="Chertkov O."/>
            <person name="Coates J.D."/>
        </authorList>
    </citation>
    <scope>NUCLEOTIDE SEQUENCE [LARGE SCALE GENOMIC DNA]</scope>
    <source>
        <strain evidence="1 2">TPSY</strain>
    </source>
</reference>
<accession>A0A9J9QF95</accession>
<dbReference type="Proteomes" id="UP000000450">
    <property type="component" value="Chromosome"/>
</dbReference>